<dbReference type="OrthoDB" id="1694274at2759"/>
<keyword evidence="2" id="KW-1185">Reference proteome</keyword>
<keyword evidence="1" id="KW-0378">Hydrolase</keyword>
<dbReference type="EMBL" id="BDRX01000002">
    <property type="protein sequence ID" value="GBF87825.1"/>
    <property type="molecule type" value="Genomic_DNA"/>
</dbReference>
<dbReference type="PANTHER" id="PTHR46649">
    <property type="match status" value="1"/>
</dbReference>
<dbReference type="NCBIfam" id="TIGR02252">
    <property type="entry name" value="DREG-2"/>
    <property type="match status" value="1"/>
</dbReference>
<proteinExistence type="predicted"/>
<dbReference type="Proteomes" id="UP000247498">
    <property type="component" value="Unassembled WGS sequence"/>
</dbReference>
<dbReference type="InterPro" id="IPR044924">
    <property type="entry name" value="HAD-SF_hydro_IA_REG-2-like_cap"/>
</dbReference>
<dbReference type="InterPro" id="IPR023214">
    <property type="entry name" value="HAD_sf"/>
</dbReference>
<dbReference type="GO" id="GO:0016787">
    <property type="term" value="F:hydrolase activity"/>
    <property type="evidence" value="ECO:0007669"/>
    <property type="project" value="UniProtKB-KW"/>
</dbReference>
<dbReference type="PRINTS" id="PR00413">
    <property type="entry name" value="HADHALOGNASE"/>
</dbReference>
<dbReference type="SUPFAM" id="SSF56784">
    <property type="entry name" value="HAD-like"/>
    <property type="match status" value="1"/>
</dbReference>
<dbReference type="InterPro" id="IPR011949">
    <property type="entry name" value="HAD-SF_hydro_IA_REG-2-like"/>
</dbReference>
<gene>
    <name evidence="1" type="ORF">Rsub_00536</name>
</gene>
<dbReference type="InterPro" id="IPR006439">
    <property type="entry name" value="HAD-SF_hydro_IA"/>
</dbReference>
<dbReference type="AlphaFoldDB" id="A0A2V0NSL0"/>
<dbReference type="FunCoup" id="A0A2V0NSL0">
    <property type="interactions" value="1"/>
</dbReference>
<dbReference type="Gene3D" id="3.40.50.1000">
    <property type="entry name" value="HAD superfamily/HAD-like"/>
    <property type="match status" value="1"/>
</dbReference>
<dbReference type="InterPro" id="IPR036412">
    <property type="entry name" value="HAD-like_sf"/>
</dbReference>
<accession>A0A2V0NSL0</accession>
<dbReference type="CDD" id="cd16415">
    <property type="entry name" value="HAD_dREG-2_like"/>
    <property type="match status" value="1"/>
</dbReference>
<reference evidence="1 2" key="1">
    <citation type="journal article" date="2018" name="Sci. Rep.">
        <title>Raphidocelis subcapitata (=Pseudokirchneriella subcapitata) provides an insight into genome evolution and environmental adaptations in the Sphaeropleales.</title>
        <authorList>
            <person name="Suzuki S."/>
            <person name="Yamaguchi H."/>
            <person name="Nakajima N."/>
            <person name="Kawachi M."/>
        </authorList>
    </citation>
    <scope>NUCLEOTIDE SEQUENCE [LARGE SCALE GENOMIC DNA]</scope>
    <source>
        <strain evidence="1 2">NIES-35</strain>
    </source>
</reference>
<sequence length="322" mass="34253">MVAAMMPGLLGPACGRLALQSFGASLLGPTSRLLLPLASQHSHGQPRCLSSSASPAAAAAALAAEAVAPPPAFINDAVRRIAPAHRFSPHAPRVKALLVDAAGTLLIPSESVTDVYLRAAARHGVVGLSEAEVLDNFRRAYNTPWGGSQLRYVDDARPFWRHIVSRSLGSSDEALFEEVYSYYSEARAWRLAPGAVAALTKLRAAGVKLAVCSNFDTRLRPVLAGLGVDQLFDAIIVSAEVGAEKPSPIIFEAAVQQLGVAPPECVHVGDDRRNDVWGGRDAGVTAWLWGSDVHTFDEVARRVLHMQRAGLTAWGLGDEDDD</sequence>
<comment type="caution">
    <text evidence="1">The sequence shown here is derived from an EMBL/GenBank/DDBJ whole genome shotgun (WGS) entry which is preliminary data.</text>
</comment>
<name>A0A2V0NSL0_9CHLO</name>
<dbReference type="SFLD" id="SFLDS00003">
    <property type="entry name" value="Haloacid_Dehalogenase"/>
    <property type="match status" value="1"/>
</dbReference>
<dbReference type="InParanoid" id="A0A2V0NSL0"/>
<dbReference type="SFLD" id="SFLDG01129">
    <property type="entry name" value="C1.5:_HAD__Beta-PGM__Phosphata"/>
    <property type="match status" value="1"/>
</dbReference>
<dbReference type="NCBIfam" id="TIGR01549">
    <property type="entry name" value="HAD-SF-IA-v1"/>
    <property type="match status" value="1"/>
</dbReference>
<protein>
    <submittedName>
        <fullName evidence="1">Haloacid dehalogenase-like hydrolase domain-containing protein</fullName>
    </submittedName>
</protein>
<dbReference type="STRING" id="307507.A0A2V0NSL0"/>
<dbReference type="Pfam" id="PF00702">
    <property type="entry name" value="Hydrolase"/>
    <property type="match status" value="1"/>
</dbReference>
<organism evidence="1 2">
    <name type="scientific">Raphidocelis subcapitata</name>
    <dbReference type="NCBI Taxonomy" id="307507"/>
    <lineage>
        <taxon>Eukaryota</taxon>
        <taxon>Viridiplantae</taxon>
        <taxon>Chlorophyta</taxon>
        <taxon>core chlorophytes</taxon>
        <taxon>Chlorophyceae</taxon>
        <taxon>CS clade</taxon>
        <taxon>Sphaeropleales</taxon>
        <taxon>Selenastraceae</taxon>
        <taxon>Raphidocelis</taxon>
    </lineage>
</organism>
<evidence type="ECO:0000313" key="2">
    <source>
        <dbReference type="Proteomes" id="UP000247498"/>
    </source>
</evidence>
<evidence type="ECO:0000313" key="1">
    <source>
        <dbReference type="EMBL" id="GBF87825.1"/>
    </source>
</evidence>
<dbReference type="PANTHER" id="PTHR46649:SF4">
    <property type="entry name" value="HALOACID DEHALOGENASE-LIKE HYDROLASE (HAD) SUPERFAMILY PROTEIN"/>
    <property type="match status" value="1"/>
</dbReference>
<dbReference type="NCBIfam" id="TIGR01509">
    <property type="entry name" value="HAD-SF-IA-v3"/>
    <property type="match status" value="1"/>
</dbReference>
<dbReference type="Gene3D" id="1.10.150.720">
    <property type="entry name" value="Haloacid dehalogenase-like hydrolase"/>
    <property type="match status" value="1"/>
</dbReference>